<evidence type="ECO:0000313" key="1">
    <source>
        <dbReference type="EMBL" id="RKL65032.1"/>
    </source>
</evidence>
<reference evidence="1 2" key="1">
    <citation type="submission" date="2017-10" db="EMBL/GenBank/DDBJ databases">
        <title>Bacillus sp. nov., a halophilic bacterium isolated from a Keqin Lake.</title>
        <authorList>
            <person name="Wang H."/>
        </authorList>
    </citation>
    <scope>NUCLEOTIDE SEQUENCE [LARGE SCALE GENOMIC DNA]</scope>
    <source>
        <strain evidence="1 2">KCTC 13187</strain>
    </source>
</reference>
<sequence length="75" mass="8947">MKEMDEEELYRWMVVGRCFGGKHQQERQSWSGGLLIWLFSKRLLLSKRYDSPRFQQSDAYRRGTLQSNTSKGRDS</sequence>
<accession>A0A3A9K3H7</accession>
<dbReference type="EMBL" id="PDOE01000024">
    <property type="protein sequence ID" value="RKL65032.1"/>
    <property type="molecule type" value="Genomic_DNA"/>
</dbReference>
<keyword evidence="2" id="KW-1185">Reference proteome</keyword>
<protein>
    <submittedName>
        <fullName evidence="1">Uncharacterized protein</fullName>
    </submittedName>
</protein>
<name>A0A3A9K3H7_9BACI</name>
<evidence type="ECO:0000313" key="2">
    <source>
        <dbReference type="Proteomes" id="UP000281498"/>
    </source>
</evidence>
<organism evidence="1 2">
    <name type="scientific">Salipaludibacillus neizhouensis</name>
    <dbReference type="NCBI Taxonomy" id="885475"/>
    <lineage>
        <taxon>Bacteria</taxon>
        <taxon>Bacillati</taxon>
        <taxon>Bacillota</taxon>
        <taxon>Bacilli</taxon>
        <taxon>Bacillales</taxon>
        <taxon>Bacillaceae</taxon>
    </lineage>
</organism>
<gene>
    <name evidence="1" type="ORF">CR203_22815</name>
</gene>
<proteinExistence type="predicted"/>
<dbReference type="Proteomes" id="UP000281498">
    <property type="component" value="Unassembled WGS sequence"/>
</dbReference>
<dbReference type="AlphaFoldDB" id="A0A3A9K3H7"/>
<comment type="caution">
    <text evidence="1">The sequence shown here is derived from an EMBL/GenBank/DDBJ whole genome shotgun (WGS) entry which is preliminary data.</text>
</comment>